<dbReference type="InterPro" id="IPR047684">
    <property type="entry name" value="Por_som-like"/>
</dbReference>
<protein>
    <submittedName>
        <fullName evidence="2">Iron uptake porin</fullName>
    </submittedName>
</protein>
<dbReference type="Pfam" id="PF04966">
    <property type="entry name" value="OprB"/>
    <property type="match status" value="1"/>
</dbReference>
<keyword evidence="3" id="KW-1185">Reference proteome</keyword>
<evidence type="ECO:0000313" key="2">
    <source>
        <dbReference type="EMBL" id="MFE4106828.1"/>
    </source>
</evidence>
<gene>
    <name evidence="2" type="ORF">ACFVKH_11105</name>
</gene>
<dbReference type="EMBL" id="JBHZOL010000071">
    <property type="protein sequence ID" value="MFE4106828.1"/>
    <property type="molecule type" value="Genomic_DNA"/>
</dbReference>
<evidence type="ECO:0000256" key="1">
    <source>
        <dbReference type="RuleBase" id="RU363072"/>
    </source>
</evidence>
<dbReference type="InterPro" id="IPR007049">
    <property type="entry name" value="Carb-sel_porin_OprB"/>
</dbReference>
<accession>A0ABW6IF82</accession>
<proteinExistence type="inferred from homology"/>
<sequence length="343" mass="36516">QFSTTTKLRGEVAANVVVPFDTAEIGGNDIEDSTIFNARARLNFDTSFTGEDRLRIRFETGTGDDGLGQDIGFTGFEDAAGNNSNQFRVNDFYYLFPVGNRIDVIVAANSIKTDDFVTSTIVPFDGASVADMGGPVLYDYDMGGNAGLGVSIALTDSIVFDAGYSFDDAQGSNPEIGIFGANDQSYIGQLSFLSDGFLDAALVYMHGSNEGGENYTDTYGGLLSLDFGRFILGGYFAYHEDDDNNDDTSFMGGIALPDLFAEGDELGAYAGILPDNAIGDVGPIAGIPDSEDPFYAEIYYGIPISEYLTITPAVIYLDGDLQGLGGGDDDEALFGAIRALFTF</sequence>
<evidence type="ECO:0000313" key="3">
    <source>
        <dbReference type="Proteomes" id="UP001600165"/>
    </source>
</evidence>
<dbReference type="RefSeq" id="WP_377964945.1">
    <property type="nucleotide sequence ID" value="NZ_JBHZOL010000071.1"/>
</dbReference>
<comment type="caution">
    <text evidence="2">The sequence shown here is derived from an EMBL/GenBank/DDBJ whole genome shotgun (WGS) entry which is preliminary data.</text>
</comment>
<name>A0ABW6IF82_9CYAN</name>
<dbReference type="Proteomes" id="UP001600165">
    <property type="component" value="Unassembled WGS sequence"/>
</dbReference>
<reference evidence="2 3" key="1">
    <citation type="submission" date="2024-10" db="EMBL/GenBank/DDBJ databases">
        <authorList>
            <person name="Ratan Roy A."/>
            <person name="Morales Sandoval P.H."/>
            <person name="De Los Santos Villalobos S."/>
            <person name="Chakraborty S."/>
            <person name="Mukherjee J."/>
        </authorList>
    </citation>
    <scope>NUCLEOTIDE SEQUENCE [LARGE SCALE GENOMIC DNA]</scope>
    <source>
        <strain evidence="2 3">S1</strain>
    </source>
</reference>
<comment type="similarity">
    <text evidence="1">Belongs to the OprB family.</text>
</comment>
<feature type="non-terminal residue" evidence="2">
    <location>
        <position position="1"/>
    </location>
</feature>
<organism evidence="2 3">
    <name type="scientific">Almyronema epifaneia S1</name>
    <dbReference type="NCBI Taxonomy" id="2991925"/>
    <lineage>
        <taxon>Bacteria</taxon>
        <taxon>Bacillati</taxon>
        <taxon>Cyanobacteriota</taxon>
        <taxon>Cyanophyceae</taxon>
        <taxon>Nodosilineales</taxon>
        <taxon>Nodosilineaceae</taxon>
        <taxon>Almyronema</taxon>
        <taxon>Almyronema epifaneia</taxon>
    </lineage>
</organism>
<dbReference type="NCBIfam" id="NF033921">
    <property type="entry name" value="por_somb"/>
    <property type="match status" value="1"/>
</dbReference>